<keyword evidence="12 21" id="KW-0547">Nucleotide-binding</keyword>
<dbReference type="GO" id="GO:0004674">
    <property type="term" value="F:protein serine/threonine kinase activity"/>
    <property type="evidence" value="ECO:0007669"/>
    <property type="project" value="UniProtKB-KW"/>
</dbReference>
<dbReference type="GO" id="GO:0005929">
    <property type="term" value="C:cilium"/>
    <property type="evidence" value="ECO:0007669"/>
    <property type="project" value="UniProtKB-SubCell"/>
</dbReference>
<comment type="catalytic activity">
    <reaction evidence="19">
        <text>L-threonyl-[protein] + ATP = O-phospho-L-threonyl-[protein] + ADP + H(+)</text>
        <dbReference type="Rhea" id="RHEA:46608"/>
        <dbReference type="Rhea" id="RHEA-COMP:11060"/>
        <dbReference type="Rhea" id="RHEA-COMP:11605"/>
        <dbReference type="ChEBI" id="CHEBI:15378"/>
        <dbReference type="ChEBI" id="CHEBI:30013"/>
        <dbReference type="ChEBI" id="CHEBI:30616"/>
        <dbReference type="ChEBI" id="CHEBI:61977"/>
        <dbReference type="ChEBI" id="CHEBI:456216"/>
        <dbReference type="EC" id="2.7.11.1"/>
    </reaction>
</comment>
<feature type="region of interest" description="Disordered" evidence="22">
    <location>
        <begin position="304"/>
        <end position="329"/>
    </location>
</feature>
<dbReference type="SMART" id="SM00220">
    <property type="entry name" value="S_TKc"/>
    <property type="match status" value="1"/>
</dbReference>
<feature type="binding site" evidence="21">
    <location>
        <position position="33"/>
    </location>
    <ligand>
        <name>ATP</name>
        <dbReference type="ChEBI" id="CHEBI:30616"/>
    </ligand>
</feature>
<keyword evidence="15" id="KW-0460">Magnesium</keyword>
<dbReference type="GO" id="GO:0005634">
    <property type="term" value="C:nucleus"/>
    <property type="evidence" value="ECO:0007669"/>
    <property type="project" value="UniProtKB-SubCell"/>
</dbReference>
<evidence type="ECO:0000256" key="7">
    <source>
        <dbReference type="ARBA" id="ARBA00022490"/>
    </source>
</evidence>
<evidence type="ECO:0000256" key="20">
    <source>
        <dbReference type="ARBA" id="ARBA00048679"/>
    </source>
</evidence>
<evidence type="ECO:0000256" key="15">
    <source>
        <dbReference type="ARBA" id="ARBA00022842"/>
    </source>
</evidence>
<dbReference type="PROSITE" id="PS00107">
    <property type="entry name" value="PROTEIN_KINASE_ATP"/>
    <property type="match status" value="1"/>
</dbReference>
<feature type="region of interest" description="Disordered" evidence="22">
    <location>
        <begin position="583"/>
        <end position="613"/>
    </location>
</feature>
<keyword evidence="14 21" id="KW-0067">ATP-binding</keyword>
<evidence type="ECO:0000256" key="18">
    <source>
        <dbReference type="ARBA" id="ARBA00023273"/>
    </source>
</evidence>
<sequence length="613" mass="69775">MNRYTTLKQLGDGTYGSVLLGKSNETGELVAIKRMKRKFYSWEECMNLREVKSLKKLNHANVVKLKEVIRENDHLYFVFEYMKENLYQLMKERNKLFPESVVRNMAFQILQGLSFIHKNGYFHRDMKPENLLCMGPEQVKIADFGLAREIRSQPPYTDYVSTRWYRAPEVLLKSSSYSSSIDIWAVGCIMAELYTLRPLFPGNSEVDEVFKICQVLGTLKKTDWPYGYNLAASMNFRFPKCVPTSLRSLIPNASEDAITLMRDMLQWDPEKRPSALQALRYPYFHVGIPHSKISEQHKVQTKMREEAAELRPLSPRQRDMDSCESSKTQSKMQMCSQSLHRPLQQILLPQDTDSNFEQPVPPSAMLEGQQEPLSLVKSRPQPVRALSGTENSVTGVRTGRRRWGQTSFKSVDSWDDSDDTDAGVSISKKPTINFLKSRFQDSKDNTVVKPQSNTSLNRSQASTLSAKQHYLRQSRYLPGVNPKSKSSFGQVASFSKDFFMSTPNNPTRIYKSEKGAGRQRITLAPIGLASAIDLSPSADLRTDQKIKTSKNKTSLHKLSLSNEEYDGWMNKSPTPQIPVLSTSATGKNTFSKNTNLQPVHGRVDWTSKYGGHR</sequence>
<dbReference type="Pfam" id="PF00069">
    <property type="entry name" value="Pkinase"/>
    <property type="match status" value="1"/>
</dbReference>
<evidence type="ECO:0000256" key="8">
    <source>
        <dbReference type="ARBA" id="ARBA00022527"/>
    </source>
</evidence>
<feature type="compositionally biased region" description="Polar residues" evidence="22">
    <location>
        <begin position="583"/>
        <end position="597"/>
    </location>
</feature>
<dbReference type="PANTHER" id="PTHR24055">
    <property type="entry name" value="MITOGEN-ACTIVATED PROTEIN KINASE"/>
    <property type="match status" value="1"/>
</dbReference>
<dbReference type="Gene3D" id="1.10.510.10">
    <property type="entry name" value="Transferase(Phosphotransferase) domain 1"/>
    <property type="match status" value="1"/>
</dbReference>
<evidence type="ECO:0000256" key="17">
    <source>
        <dbReference type="ARBA" id="ARBA00023242"/>
    </source>
</evidence>
<evidence type="ECO:0000256" key="9">
    <source>
        <dbReference type="ARBA" id="ARBA00022553"/>
    </source>
</evidence>
<evidence type="ECO:0000256" key="3">
    <source>
        <dbReference type="ARBA" id="ARBA00004138"/>
    </source>
</evidence>
<evidence type="ECO:0000256" key="10">
    <source>
        <dbReference type="ARBA" id="ARBA00022679"/>
    </source>
</evidence>
<dbReference type="FunFam" id="3.30.200.20:FF:000071">
    <property type="entry name" value="serine/threonine-protein kinase MAK isoform X1"/>
    <property type="match status" value="1"/>
</dbReference>
<reference evidence="24" key="3">
    <citation type="submission" date="2025-09" db="UniProtKB">
        <authorList>
            <consortium name="Ensembl"/>
        </authorList>
    </citation>
    <scope>IDENTIFICATION</scope>
</reference>
<comment type="cofactor">
    <cofactor evidence="1">
        <name>Mg(2+)</name>
        <dbReference type="ChEBI" id="CHEBI:18420"/>
    </cofactor>
</comment>
<gene>
    <name evidence="24" type="primary">LOC115437071</name>
</gene>
<evidence type="ECO:0000256" key="6">
    <source>
        <dbReference type="ARBA" id="ARBA00012513"/>
    </source>
</evidence>
<accession>A0A673BPU2</accession>
<evidence type="ECO:0000256" key="14">
    <source>
        <dbReference type="ARBA" id="ARBA00022840"/>
    </source>
</evidence>
<dbReference type="GO" id="GO:0005524">
    <property type="term" value="F:ATP binding"/>
    <property type="evidence" value="ECO:0007669"/>
    <property type="project" value="UniProtKB-UniRule"/>
</dbReference>
<evidence type="ECO:0000256" key="2">
    <source>
        <dbReference type="ARBA" id="ARBA00004123"/>
    </source>
</evidence>
<evidence type="ECO:0000256" key="22">
    <source>
        <dbReference type="SAM" id="MobiDB-lite"/>
    </source>
</evidence>
<dbReference type="PROSITE" id="PS50011">
    <property type="entry name" value="PROTEIN_KINASE_DOM"/>
    <property type="match status" value="1"/>
</dbReference>
<keyword evidence="17" id="KW-0539">Nucleus</keyword>
<keyword evidence="13" id="KW-0418">Kinase</keyword>
<reference evidence="24" key="2">
    <citation type="submission" date="2025-08" db="UniProtKB">
        <authorList>
            <consortium name="Ensembl"/>
        </authorList>
    </citation>
    <scope>IDENTIFICATION</scope>
</reference>
<evidence type="ECO:0000256" key="16">
    <source>
        <dbReference type="ARBA" id="ARBA00023212"/>
    </source>
</evidence>
<evidence type="ECO:0000256" key="21">
    <source>
        <dbReference type="PROSITE-ProRule" id="PRU10141"/>
    </source>
</evidence>
<dbReference type="InterPro" id="IPR050117">
    <property type="entry name" value="MAPK"/>
</dbReference>
<keyword evidence="7" id="KW-0963">Cytoplasm</keyword>
<keyword evidence="18" id="KW-0966">Cell projection</keyword>
<comment type="subcellular location">
    <subcellularLocation>
        <location evidence="3">Cell projection</location>
        <location evidence="3">Cilium</location>
    </subcellularLocation>
    <subcellularLocation>
        <location evidence="4">Cytoplasm</location>
        <location evidence="4">Cytoskeleton</location>
    </subcellularLocation>
    <subcellularLocation>
        <location evidence="2">Nucleus</location>
    </subcellularLocation>
</comment>
<keyword evidence="25" id="KW-1185">Reference proteome</keyword>
<evidence type="ECO:0000256" key="12">
    <source>
        <dbReference type="ARBA" id="ARBA00022741"/>
    </source>
</evidence>
<dbReference type="GO" id="GO:0046872">
    <property type="term" value="F:metal ion binding"/>
    <property type="evidence" value="ECO:0007669"/>
    <property type="project" value="UniProtKB-KW"/>
</dbReference>
<proteinExistence type="inferred from homology"/>
<feature type="domain" description="Protein kinase" evidence="23">
    <location>
        <begin position="4"/>
        <end position="284"/>
    </location>
</feature>
<protein>
    <recommendedName>
        <fullName evidence="6">non-specific serine/threonine protein kinase</fullName>
        <ecNumber evidence="6">2.7.11.1</ecNumber>
    </recommendedName>
</protein>
<name>A0A673BPU2_9TELE</name>
<evidence type="ECO:0000256" key="19">
    <source>
        <dbReference type="ARBA" id="ARBA00047899"/>
    </source>
</evidence>
<evidence type="ECO:0000256" key="13">
    <source>
        <dbReference type="ARBA" id="ARBA00022777"/>
    </source>
</evidence>
<dbReference type="Gene3D" id="3.30.200.20">
    <property type="entry name" value="Phosphorylase Kinase, domain 1"/>
    <property type="match status" value="1"/>
</dbReference>
<keyword evidence="8" id="KW-0723">Serine/threonine-protein kinase</keyword>
<evidence type="ECO:0000256" key="1">
    <source>
        <dbReference type="ARBA" id="ARBA00001946"/>
    </source>
</evidence>
<dbReference type="InterPro" id="IPR008271">
    <property type="entry name" value="Ser/Thr_kinase_AS"/>
</dbReference>
<dbReference type="FunFam" id="1.10.510.10:FF:000104">
    <property type="entry name" value="serine/threonine-protein kinase MAK isoform X1"/>
    <property type="match status" value="1"/>
</dbReference>
<dbReference type="InterPro" id="IPR011009">
    <property type="entry name" value="Kinase-like_dom_sf"/>
</dbReference>
<organism evidence="24 25">
    <name type="scientific">Sphaeramia orbicularis</name>
    <name type="common">orbiculate cardinalfish</name>
    <dbReference type="NCBI Taxonomy" id="375764"/>
    <lineage>
        <taxon>Eukaryota</taxon>
        <taxon>Metazoa</taxon>
        <taxon>Chordata</taxon>
        <taxon>Craniata</taxon>
        <taxon>Vertebrata</taxon>
        <taxon>Euteleostomi</taxon>
        <taxon>Actinopterygii</taxon>
        <taxon>Neopterygii</taxon>
        <taxon>Teleostei</taxon>
        <taxon>Neoteleostei</taxon>
        <taxon>Acanthomorphata</taxon>
        <taxon>Gobiaria</taxon>
        <taxon>Kurtiformes</taxon>
        <taxon>Apogonoidei</taxon>
        <taxon>Apogonidae</taxon>
        <taxon>Apogoninae</taxon>
        <taxon>Sphaeramia</taxon>
    </lineage>
</organism>
<dbReference type="InterPro" id="IPR017441">
    <property type="entry name" value="Protein_kinase_ATP_BS"/>
</dbReference>
<dbReference type="EC" id="2.7.11.1" evidence="6"/>
<reference evidence="24" key="1">
    <citation type="submission" date="2019-06" db="EMBL/GenBank/DDBJ databases">
        <authorList>
            <consortium name="Wellcome Sanger Institute Data Sharing"/>
        </authorList>
    </citation>
    <scope>NUCLEOTIDE SEQUENCE [LARGE SCALE GENOMIC DNA]</scope>
</reference>
<dbReference type="Ensembl" id="ENSSORT00005044333.1">
    <property type="protein sequence ID" value="ENSSORP00005043239.1"/>
    <property type="gene ID" value="ENSSORG00005019989.1"/>
</dbReference>
<evidence type="ECO:0000256" key="11">
    <source>
        <dbReference type="ARBA" id="ARBA00022723"/>
    </source>
</evidence>
<dbReference type="GO" id="GO:0005856">
    <property type="term" value="C:cytoskeleton"/>
    <property type="evidence" value="ECO:0007669"/>
    <property type="project" value="UniProtKB-SubCell"/>
</dbReference>
<comment type="similarity">
    <text evidence="5">Belongs to the protein kinase superfamily. CMGC Ser/Thr protein kinase family. CDC2/CDKX subfamily.</text>
</comment>
<keyword evidence="9" id="KW-0597">Phosphoprotein</keyword>
<dbReference type="SUPFAM" id="SSF56112">
    <property type="entry name" value="Protein kinase-like (PK-like)"/>
    <property type="match status" value="1"/>
</dbReference>
<evidence type="ECO:0000313" key="25">
    <source>
        <dbReference type="Proteomes" id="UP000472271"/>
    </source>
</evidence>
<evidence type="ECO:0000313" key="24">
    <source>
        <dbReference type="Ensembl" id="ENSSORP00005043239.1"/>
    </source>
</evidence>
<dbReference type="AlphaFoldDB" id="A0A673BPU2"/>
<evidence type="ECO:0000259" key="23">
    <source>
        <dbReference type="PROSITE" id="PS50011"/>
    </source>
</evidence>
<dbReference type="InterPro" id="IPR000719">
    <property type="entry name" value="Prot_kinase_dom"/>
</dbReference>
<keyword evidence="11" id="KW-0479">Metal-binding</keyword>
<evidence type="ECO:0000256" key="5">
    <source>
        <dbReference type="ARBA" id="ARBA00006485"/>
    </source>
</evidence>
<dbReference type="CDD" id="cd07830">
    <property type="entry name" value="STKc_MAK_like"/>
    <property type="match status" value="1"/>
</dbReference>
<evidence type="ECO:0000256" key="4">
    <source>
        <dbReference type="ARBA" id="ARBA00004245"/>
    </source>
</evidence>
<dbReference type="PROSITE" id="PS00108">
    <property type="entry name" value="PROTEIN_KINASE_ST"/>
    <property type="match status" value="1"/>
</dbReference>
<comment type="catalytic activity">
    <reaction evidence="20">
        <text>L-seryl-[protein] + ATP = O-phospho-L-seryl-[protein] + ADP + H(+)</text>
        <dbReference type="Rhea" id="RHEA:17989"/>
        <dbReference type="Rhea" id="RHEA-COMP:9863"/>
        <dbReference type="Rhea" id="RHEA-COMP:11604"/>
        <dbReference type="ChEBI" id="CHEBI:15378"/>
        <dbReference type="ChEBI" id="CHEBI:29999"/>
        <dbReference type="ChEBI" id="CHEBI:30616"/>
        <dbReference type="ChEBI" id="CHEBI:83421"/>
        <dbReference type="ChEBI" id="CHEBI:456216"/>
        <dbReference type="EC" id="2.7.11.1"/>
    </reaction>
</comment>
<dbReference type="InParanoid" id="A0A673BPU2"/>
<dbReference type="Proteomes" id="UP000472271">
    <property type="component" value="Chromosome 17"/>
</dbReference>
<keyword evidence="10" id="KW-0808">Transferase</keyword>
<keyword evidence="16" id="KW-0206">Cytoskeleton</keyword>